<keyword evidence="2" id="KW-1185">Reference proteome</keyword>
<proteinExistence type="predicted"/>
<dbReference type="AlphaFoldDB" id="A0A6I4IYZ3"/>
<gene>
    <name evidence="1" type="ORF">GON01_05365</name>
</gene>
<organism evidence="1 2">
    <name type="scientific">Sphingomonas horti</name>
    <dbReference type="NCBI Taxonomy" id="2682842"/>
    <lineage>
        <taxon>Bacteria</taxon>
        <taxon>Pseudomonadati</taxon>
        <taxon>Pseudomonadota</taxon>
        <taxon>Alphaproteobacteria</taxon>
        <taxon>Sphingomonadales</taxon>
        <taxon>Sphingomonadaceae</taxon>
        <taxon>Sphingomonas</taxon>
    </lineage>
</organism>
<evidence type="ECO:0000313" key="2">
    <source>
        <dbReference type="Proteomes" id="UP000441389"/>
    </source>
</evidence>
<comment type="caution">
    <text evidence="1">The sequence shown here is derived from an EMBL/GenBank/DDBJ whole genome shotgun (WGS) entry which is preliminary data.</text>
</comment>
<reference evidence="1 2" key="1">
    <citation type="submission" date="2019-12" db="EMBL/GenBank/DDBJ databases">
        <authorList>
            <person name="Huq M.A."/>
        </authorList>
    </citation>
    <scope>NUCLEOTIDE SEQUENCE [LARGE SCALE GENOMIC DNA]</scope>
    <source>
        <strain evidence="1 2">MAH-20</strain>
    </source>
</reference>
<dbReference type="RefSeq" id="WP_157026309.1">
    <property type="nucleotide sequence ID" value="NZ_WQMS01000006.1"/>
</dbReference>
<dbReference type="Proteomes" id="UP000441389">
    <property type="component" value="Unassembled WGS sequence"/>
</dbReference>
<sequence>MIDRRLPRALRACLYENADPATDAEAELNAAVADLHALIAAEAESDSRRSAPEPRLLKIIG</sequence>
<evidence type="ECO:0000313" key="1">
    <source>
        <dbReference type="EMBL" id="MVO77367.1"/>
    </source>
</evidence>
<name>A0A6I4IYZ3_9SPHN</name>
<dbReference type="EMBL" id="WQMS01000006">
    <property type="protein sequence ID" value="MVO77367.1"/>
    <property type="molecule type" value="Genomic_DNA"/>
</dbReference>
<accession>A0A6I4IYZ3</accession>
<protein>
    <submittedName>
        <fullName evidence="1">Uncharacterized protein</fullName>
    </submittedName>
</protein>